<dbReference type="EMBL" id="LKET01000045">
    <property type="protein sequence ID" value="KPU42988.1"/>
    <property type="molecule type" value="Genomic_DNA"/>
</dbReference>
<sequence>MIIIRHKKAAVIIILIIFIFTSGCSKNSVINSLFTGYRNRYEISVYYKPEDRYIFGTQKLFYKNTEDIELNDIYFHLYPNAFSQAETAPMIGDIRDNYPSGFNPGKIDIINVWVNGVSSKWAVEGQDKTILKVELNKPIKPQSTMEIRIDFGEKLPLSRTDFGAYNGIASFENWYPVLCVYDNEGWHTEPSCKMGEANFSEVSDYYVDIDLPENELVASTGDIKKEKALDNNRKIISIEAKNVRDFTWVSSSKFQMAELEHNGIEIRSFFLNEDRERGIKVLDYASKAMDFFSESFGEYPYKSFDIVETPLYGGAMEYPLLTAVGEQYYKYLEEKNLEAAVAHEIAHQWWYVIVGNNEYVDPWLDEALATYSEAMYFEKYYGEAAFKEKINTRVGMARFNRVPMDSMDKFKTGSEYNIVVYIQGAYILDEFRNKVGNEMFLEILKSYFETYKFKNANTDDFITIATDICGNEAATFLKNRLSGKN</sequence>
<comment type="caution">
    <text evidence="4">The sequence shown here is derived from an EMBL/GenBank/DDBJ whole genome shotgun (WGS) entry which is preliminary data.</text>
</comment>
<dbReference type="Proteomes" id="UP000050326">
    <property type="component" value="Unassembled WGS sequence"/>
</dbReference>
<dbReference type="Pfam" id="PF01433">
    <property type="entry name" value="Peptidase_M1"/>
    <property type="match status" value="1"/>
</dbReference>
<dbReference type="InterPro" id="IPR014782">
    <property type="entry name" value="Peptidase_M1_dom"/>
</dbReference>
<dbReference type="Gene3D" id="1.10.390.10">
    <property type="entry name" value="Neutral Protease Domain 2"/>
    <property type="match status" value="1"/>
</dbReference>
<evidence type="ECO:0000256" key="2">
    <source>
        <dbReference type="PIRSR" id="PIRSR634015-3"/>
    </source>
</evidence>
<dbReference type="PANTHER" id="PTHR45726:SF3">
    <property type="entry name" value="LEUKOTRIENE A-4 HYDROLASE"/>
    <property type="match status" value="1"/>
</dbReference>
<protein>
    <submittedName>
        <fullName evidence="4">Aminopeptidase N</fullName>
        <ecNumber evidence="4">3.4.11.2</ecNumber>
    </submittedName>
</protein>
<dbReference type="PROSITE" id="PS51257">
    <property type="entry name" value="PROKAR_LIPOPROTEIN"/>
    <property type="match status" value="1"/>
</dbReference>
<evidence type="ECO:0000313" key="5">
    <source>
        <dbReference type="Proteomes" id="UP000050326"/>
    </source>
</evidence>
<evidence type="ECO:0000256" key="1">
    <source>
        <dbReference type="PIRSR" id="PIRSR634015-1"/>
    </source>
</evidence>
<evidence type="ECO:0000313" key="4">
    <source>
        <dbReference type="EMBL" id="KPU42988.1"/>
    </source>
</evidence>
<feature type="active site" description="Proton donor" evidence="1">
    <location>
        <position position="421"/>
    </location>
</feature>
<comment type="cofactor">
    <cofactor evidence="2">
        <name>Zn(2+)</name>
        <dbReference type="ChEBI" id="CHEBI:29105"/>
    </cofactor>
    <text evidence="2">Binds 1 zinc ion per subunit.</text>
</comment>
<dbReference type="CDD" id="cd09604">
    <property type="entry name" value="M1_APN_like"/>
    <property type="match status" value="1"/>
</dbReference>
<dbReference type="RefSeq" id="WP_054876416.1">
    <property type="nucleotide sequence ID" value="NZ_LKET01000045.1"/>
</dbReference>
<dbReference type="AlphaFoldDB" id="A0A0P8WKV2"/>
<feature type="binding site" evidence="2">
    <location>
        <position position="366"/>
    </location>
    <ligand>
        <name>Zn(2+)</name>
        <dbReference type="ChEBI" id="CHEBI:29105"/>
        <note>catalytic</note>
    </ligand>
</feature>
<keyword evidence="4" id="KW-0378">Hydrolase</keyword>
<dbReference type="GO" id="GO:0008270">
    <property type="term" value="F:zinc ion binding"/>
    <property type="evidence" value="ECO:0007669"/>
    <property type="project" value="InterPro"/>
</dbReference>
<keyword evidence="4" id="KW-0031">Aminopeptidase</keyword>
<dbReference type="InterPro" id="IPR034015">
    <property type="entry name" value="M1_LTA4H"/>
</dbReference>
<dbReference type="EC" id="3.4.11.2" evidence="4"/>
<reference evidence="4 5" key="1">
    <citation type="submission" date="2015-09" db="EMBL/GenBank/DDBJ databases">
        <title>Genome sequence of Oxobacter pfennigii DSM 3222.</title>
        <authorList>
            <person name="Poehlein A."/>
            <person name="Bengelsdorf F.R."/>
            <person name="Schiel-Bengelsdorf B."/>
            <person name="Duerre P."/>
            <person name="Daniel R."/>
        </authorList>
    </citation>
    <scope>NUCLEOTIDE SEQUENCE [LARGE SCALE GENOMIC DNA]</scope>
    <source>
        <strain evidence="4 5">DSM 3222</strain>
    </source>
</reference>
<organism evidence="4 5">
    <name type="scientific">Oxobacter pfennigii</name>
    <dbReference type="NCBI Taxonomy" id="36849"/>
    <lineage>
        <taxon>Bacteria</taxon>
        <taxon>Bacillati</taxon>
        <taxon>Bacillota</taxon>
        <taxon>Clostridia</taxon>
        <taxon>Eubacteriales</taxon>
        <taxon>Clostridiaceae</taxon>
        <taxon>Oxobacter</taxon>
    </lineage>
</organism>
<evidence type="ECO:0000259" key="3">
    <source>
        <dbReference type="Pfam" id="PF01433"/>
    </source>
</evidence>
<keyword evidence="5" id="KW-1185">Reference proteome</keyword>
<gene>
    <name evidence="4" type="primary">pepN</name>
    <name evidence="4" type="ORF">OXPF_34190</name>
</gene>
<dbReference type="OrthoDB" id="9814383at2"/>
<dbReference type="PANTHER" id="PTHR45726">
    <property type="entry name" value="LEUKOTRIENE A-4 HYDROLASE"/>
    <property type="match status" value="1"/>
</dbReference>
<feature type="binding site" evidence="2">
    <location>
        <position position="347"/>
    </location>
    <ligand>
        <name>Zn(2+)</name>
        <dbReference type="ChEBI" id="CHEBI:29105"/>
        <note>catalytic</note>
    </ligand>
</feature>
<feature type="domain" description="Peptidase M1 membrane alanine aminopeptidase" evidence="3">
    <location>
        <begin position="282"/>
        <end position="468"/>
    </location>
</feature>
<keyword evidence="2" id="KW-0862">Zinc</keyword>
<proteinExistence type="predicted"/>
<feature type="binding site" evidence="2">
    <location>
        <position position="343"/>
    </location>
    <ligand>
        <name>Zn(2+)</name>
        <dbReference type="ChEBI" id="CHEBI:29105"/>
        <note>catalytic</note>
    </ligand>
</feature>
<accession>A0A0P8WKV2</accession>
<feature type="active site" description="Proton acceptor" evidence="1">
    <location>
        <position position="344"/>
    </location>
</feature>
<dbReference type="InterPro" id="IPR027268">
    <property type="entry name" value="Peptidase_M4/M1_CTD_sf"/>
</dbReference>
<dbReference type="GO" id="GO:0008237">
    <property type="term" value="F:metallopeptidase activity"/>
    <property type="evidence" value="ECO:0007669"/>
    <property type="project" value="InterPro"/>
</dbReference>
<dbReference type="STRING" id="36849.OXPF_34190"/>
<dbReference type="GO" id="GO:0016285">
    <property type="term" value="F:alanyl aminopeptidase activity"/>
    <property type="evidence" value="ECO:0007669"/>
    <property type="project" value="UniProtKB-EC"/>
</dbReference>
<dbReference type="SUPFAM" id="SSF55486">
    <property type="entry name" value="Metalloproteases ('zincins'), catalytic domain"/>
    <property type="match status" value="1"/>
</dbReference>
<name>A0A0P8WKV2_9CLOT</name>
<keyword evidence="2" id="KW-0479">Metal-binding</keyword>
<dbReference type="PATRIC" id="fig|36849.3.peg.3620"/>
<keyword evidence="4" id="KW-0645">Protease</keyword>